<proteinExistence type="predicted"/>
<evidence type="ECO:0000256" key="2">
    <source>
        <dbReference type="ARBA" id="ARBA00023315"/>
    </source>
</evidence>
<dbReference type="EMBL" id="JAWDEY010000036">
    <property type="protein sequence ID" value="KAK6587651.1"/>
    <property type="molecule type" value="Genomic_DNA"/>
</dbReference>
<dbReference type="SUPFAM" id="SSF55729">
    <property type="entry name" value="Acyl-CoA N-acyltransferases (Nat)"/>
    <property type="match status" value="1"/>
</dbReference>
<gene>
    <name evidence="4" type="ORF">RS030_81386</name>
</gene>
<dbReference type="AlphaFoldDB" id="A0AAV9XSJ1"/>
<evidence type="ECO:0000256" key="1">
    <source>
        <dbReference type="ARBA" id="ARBA00022679"/>
    </source>
</evidence>
<dbReference type="InterPro" id="IPR051646">
    <property type="entry name" value="NatB_acetyltransferase_subunit"/>
</dbReference>
<evidence type="ECO:0000313" key="4">
    <source>
        <dbReference type="EMBL" id="KAK6587651.1"/>
    </source>
</evidence>
<sequence>MDDKGLSYRPMKLTDIFKINRVNLDYFTETYNINYYGNYLSTWPELCIVCVAPDESIVGYLVSKVEGEGKNWHGHVTALSVSRQYRSLGVARKLMKFLEEMSSTLNCNFVDLFVRPSNKKAVRFYQHLGYSVHKRIPMYYTNEDGFDMRKYI</sequence>
<dbReference type="Gene3D" id="3.40.630.30">
    <property type="match status" value="1"/>
</dbReference>
<evidence type="ECO:0000313" key="5">
    <source>
        <dbReference type="Proteomes" id="UP001311799"/>
    </source>
</evidence>
<organism evidence="4 5">
    <name type="scientific">Cryptosporidium xiaoi</name>
    <dbReference type="NCBI Taxonomy" id="659607"/>
    <lineage>
        <taxon>Eukaryota</taxon>
        <taxon>Sar</taxon>
        <taxon>Alveolata</taxon>
        <taxon>Apicomplexa</taxon>
        <taxon>Conoidasida</taxon>
        <taxon>Coccidia</taxon>
        <taxon>Eucoccidiorida</taxon>
        <taxon>Eimeriorina</taxon>
        <taxon>Cryptosporidiidae</taxon>
        <taxon>Cryptosporidium</taxon>
    </lineage>
</organism>
<dbReference type="GO" id="GO:0031416">
    <property type="term" value="C:NatB complex"/>
    <property type="evidence" value="ECO:0007669"/>
    <property type="project" value="TreeGrafter"/>
</dbReference>
<dbReference type="Pfam" id="PF00583">
    <property type="entry name" value="Acetyltransf_1"/>
    <property type="match status" value="1"/>
</dbReference>
<feature type="domain" description="N-acetyltransferase" evidence="3">
    <location>
        <begin position="6"/>
        <end position="152"/>
    </location>
</feature>
<dbReference type="Proteomes" id="UP001311799">
    <property type="component" value="Unassembled WGS sequence"/>
</dbReference>
<keyword evidence="1" id="KW-0808">Transferase</keyword>
<protein>
    <recommendedName>
        <fullName evidence="3">N-acetyltransferase domain-containing protein</fullName>
    </recommendedName>
</protein>
<evidence type="ECO:0000259" key="3">
    <source>
        <dbReference type="PROSITE" id="PS51186"/>
    </source>
</evidence>
<accession>A0AAV9XSJ1</accession>
<comment type="caution">
    <text evidence="4">The sequence shown here is derived from an EMBL/GenBank/DDBJ whole genome shotgun (WGS) entry which is preliminary data.</text>
</comment>
<dbReference type="PANTHER" id="PTHR45910:SF1">
    <property type="entry name" value="N-ALPHA-ACETYLTRANSFERASE 20"/>
    <property type="match status" value="1"/>
</dbReference>
<dbReference type="GO" id="GO:0004596">
    <property type="term" value="F:protein-N-terminal amino-acid acetyltransferase activity"/>
    <property type="evidence" value="ECO:0007669"/>
    <property type="project" value="TreeGrafter"/>
</dbReference>
<dbReference type="CDD" id="cd04301">
    <property type="entry name" value="NAT_SF"/>
    <property type="match status" value="1"/>
</dbReference>
<keyword evidence="5" id="KW-1185">Reference proteome</keyword>
<dbReference type="InterPro" id="IPR016181">
    <property type="entry name" value="Acyl_CoA_acyltransferase"/>
</dbReference>
<dbReference type="PANTHER" id="PTHR45910">
    <property type="entry name" value="N-ALPHA-ACETYLTRANSFERASE 20"/>
    <property type="match status" value="1"/>
</dbReference>
<keyword evidence="2" id="KW-0012">Acyltransferase</keyword>
<reference evidence="4 5" key="1">
    <citation type="submission" date="2023-10" db="EMBL/GenBank/DDBJ databases">
        <title>Comparative genomics analysis reveals potential genetic determinants of host preference in Cryptosporidium xiaoi.</title>
        <authorList>
            <person name="Xiao L."/>
            <person name="Li J."/>
        </authorList>
    </citation>
    <scope>NUCLEOTIDE SEQUENCE [LARGE SCALE GENOMIC DNA]</scope>
    <source>
        <strain evidence="4 5">52996</strain>
    </source>
</reference>
<dbReference type="PROSITE" id="PS51186">
    <property type="entry name" value="GNAT"/>
    <property type="match status" value="1"/>
</dbReference>
<name>A0AAV9XSJ1_9CRYT</name>
<dbReference type="InterPro" id="IPR000182">
    <property type="entry name" value="GNAT_dom"/>
</dbReference>